<organism evidence="2 3">
    <name type="scientific">Serratia proteamaculans</name>
    <dbReference type="NCBI Taxonomy" id="28151"/>
    <lineage>
        <taxon>Bacteria</taxon>
        <taxon>Pseudomonadati</taxon>
        <taxon>Pseudomonadota</taxon>
        <taxon>Gammaproteobacteria</taxon>
        <taxon>Enterobacterales</taxon>
        <taxon>Yersiniaceae</taxon>
        <taxon>Serratia</taxon>
    </lineage>
</organism>
<evidence type="ECO:0000256" key="1">
    <source>
        <dbReference type="SAM" id="Phobius"/>
    </source>
</evidence>
<feature type="transmembrane region" description="Helical" evidence="1">
    <location>
        <begin position="149"/>
        <end position="178"/>
    </location>
</feature>
<feature type="transmembrane region" description="Helical" evidence="1">
    <location>
        <begin position="406"/>
        <end position="422"/>
    </location>
</feature>
<feature type="transmembrane region" description="Helical" evidence="1">
    <location>
        <begin position="381"/>
        <end position="399"/>
    </location>
</feature>
<evidence type="ECO:0000313" key="2">
    <source>
        <dbReference type="EMBL" id="QGH63196.1"/>
    </source>
</evidence>
<proteinExistence type="predicted"/>
<evidence type="ECO:0008006" key="4">
    <source>
        <dbReference type="Google" id="ProtNLM"/>
    </source>
</evidence>
<keyword evidence="1" id="KW-1133">Transmembrane helix</keyword>
<feature type="transmembrane region" description="Helical" evidence="1">
    <location>
        <begin position="12"/>
        <end position="32"/>
    </location>
</feature>
<accession>A0A5Q2VGD0</accession>
<reference evidence="2 3" key="1">
    <citation type="submission" date="2019-11" db="EMBL/GenBank/DDBJ databases">
        <title>The Phosphoenolpyruvate Phosphotransferase System Regulates Serratia proteamaculans 336X Biofilm Formation and Wheat Roots colonization.</title>
        <authorList>
            <person name="Liu F."/>
        </authorList>
    </citation>
    <scope>NUCLEOTIDE SEQUENCE [LARGE SCALE GENOMIC DNA]</scope>
    <source>
        <strain evidence="2 3">336X</strain>
    </source>
</reference>
<keyword evidence="1" id="KW-0472">Membrane</keyword>
<feature type="transmembrane region" description="Helical" evidence="1">
    <location>
        <begin position="68"/>
        <end position="90"/>
    </location>
</feature>
<dbReference type="EMBL" id="CP045913">
    <property type="protein sequence ID" value="QGH63196.1"/>
    <property type="molecule type" value="Genomic_DNA"/>
</dbReference>
<dbReference type="RefSeq" id="WP_153859964.1">
    <property type="nucleotide sequence ID" value="NZ_CP045913.1"/>
</dbReference>
<name>A0A5Q2VGD0_SERPR</name>
<gene>
    <name evidence="2" type="ORF">GHV41_21185</name>
</gene>
<keyword evidence="1" id="KW-0812">Transmembrane</keyword>
<protein>
    <recommendedName>
        <fullName evidence="4">Glycosyltransferase RgtA/B/C/D-like domain-containing protein</fullName>
    </recommendedName>
</protein>
<sequence length="437" mass="49828">MSSSDNVSRKYFYLVISILAISYYNALFYPGYLTTDSVYILQQTTGVSPLSNWHPIFVTKLWGGLYSIFKSAGGIWSVQILLFVVSVATLSYKIKNIYLSILFLIVILFFPAIVANMGALWKDDWAAIATIVSVIAFINYIQERTKVNLALLLTACIFTSLLRIDYFAIVLPLIILSFFSIEKFTFHKKILTTILFMVIVLISTVIINKALSFNVEKRINPWLAVAIWDISGIEQRSTPNHSSNAYNCNTVDPLMWGENKMFVVNLPEGDYVSDPKIESDYFLNLWFNSVLKNPTSYIAHRLCVGKAFLGINTASVHYPYPAPVFLNNHLTQKTERSNLNIDAYWFFDENSSSPIFRYWYYLTITLTLVIIMNLFKKYSVIHNGIALSIFLSAIRFIILPAADFRYGLWIVFGTIILLFMSIDEVIGTKAKKLQTTP</sequence>
<dbReference type="AlphaFoldDB" id="A0A5Q2VGD0"/>
<evidence type="ECO:0000313" key="3">
    <source>
        <dbReference type="Proteomes" id="UP000381260"/>
    </source>
</evidence>
<dbReference type="Proteomes" id="UP000381260">
    <property type="component" value="Chromosome"/>
</dbReference>
<feature type="transmembrane region" description="Helical" evidence="1">
    <location>
        <begin position="97"/>
        <end position="119"/>
    </location>
</feature>
<feature type="transmembrane region" description="Helical" evidence="1">
    <location>
        <begin position="358"/>
        <end position="375"/>
    </location>
</feature>
<feature type="transmembrane region" description="Helical" evidence="1">
    <location>
        <begin position="190"/>
        <end position="211"/>
    </location>
</feature>
<feature type="transmembrane region" description="Helical" evidence="1">
    <location>
        <begin position="125"/>
        <end position="142"/>
    </location>
</feature>